<evidence type="ECO:0000313" key="2">
    <source>
        <dbReference type="EMBL" id="QDU71867.1"/>
    </source>
</evidence>
<proteinExistence type="predicted"/>
<accession>A0A518BY09</accession>
<dbReference type="KEGG" id="mcad:Pan265_17230"/>
<keyword evidence="1" id="KW-0812">Transmembrane</keyword>
<dbReference type="Proteomes" id="UP000320386">
    <property type="component" value="Chromosome"/>
</dbReference>
<keyword evidence="1" id="KW-0472">Membrane</keyword>
<name>A0A518BY09_9BACT</name>
<gene>
    <name evidence="2" type="ORF">Pan265_17230</name>
</gene>
<feature type="transmembrane region" description="Helical" evidence="1">
    <location>
        <begin position="49"/>
        <end position="70"/>
    </location>
</feature>
<reference evidence="2 3" key="1">
    <citation type="submission" date="2019-02" db="EMBL/GenBank/DDBJ databases">
        <title>Deep-cultivation of Planctomycetes and their phenomic and genomic characterization uncovers novel biology.</title>
        <authorList>
            <person name="Wiegand S."/>
            <person name="Jogler M."/>
            <person name="Boedeker C."/>
            <person name="Pinto D."/>
            <person name="Vollmers J."/>
            <person name="Rivas-Marin E."/>
            <person name="Kohn T."/>
            <person name="Peeters S.H."/>
            <person name="Heuer A."/>
            <person name="Rast P."/>
            <person name="Oberbeckmann S."/>
            <person name="Bunk B."/>
            <person name="Jeske O."/>
            <person name="Meyerdierks A."/>
            <person name="Storesund J.E."/>
            <person name="Kallscheuer N."/>
            <person name="Luecker S."/>
            <person name="Lage O.M."/>
            <person name="Pohl T."/>
            <person name="Merkel B.J."/>
            <person name="Hornburger P."/>
            <person name="Mueller R.-W."/>
            <person name="Bruemmer F."/>
            <person name="Labrenz M."/>
            <person name="Spormann A.M."/>
            <person name="Op den Camp H."/>
            <person name="Overmann J."/>
            <person name="Amann R."/>
            <person name="Jetten M.S.M."/>
            <person name="Mascher T."/>
            <person name="Medema M.H."/>
            <person name="Devos D.P."/>
            <person name="Kaster A.-K."/>
            <person name="Ovreas L."/>
            <person name="Rohde M."/>
            <person name="Galperin M.Y."/>
            <person name="Jogler C."/>
        </authorList>
    </citation>
    <scope>NUCLEOTIDE SEQUENCE [LARGE SCALE GENOMIC DNA]</scope>
    <source>
        <strain evidence="2 3">Pan265</strain>
    </source>
</reference>
<dbReference type="AlphaFoldDB" id="A0A518BY09"/>
<evidence type="ECO:0000313" key="3">
    <source>
        <dbReference type="Proteomes" id="UP000320386"/>
    </source>
</evidence>
<protein>
    <submittedName>
        <fullName evidence="2">Uncharacterized protein</fullName>
    </submittedName>
</protein>
<dbReference type="EMBL" id="CP036280">
    <property type="protein sequence ID" value="QDU71867.1"/>
    <property type="molecule type" value="Genomic_DNA"/>
</dbReference>
<keyword evidence="3" id="KW-1185">Reference proteome</keyword>
<sequence length="258" mass="29860">MIATRKHRDVWATCREKNGISVRVPHILLLVQGHISFTRDTLVQDGRSMVAYISLITYSILLLSVGCSSFRGSNNFEVREEVMQPGSILIVNNSMGRFEIEYIDELTRKFTWPSSYERTIRLRPRPERFWGGIGLYTSGGGLHFPINDLRIVVLESHLNFKTLELAKKFIQDSSWYMEWSQDHQLGVLVGVGRDDHRVQVNFYIHQILVNGMPVQESILPRDGFQGAARFLRGGSIYPEEDIDYYLTMPYYDIDEYTK</sequence>
<keyword evidence="1" id="KW-1133">Transmembrane helix</keyword>
<evidence type="ECO:0000256" key="1">
    <source>
        <dbReference type="SAM" id="Phobius"/>
    </source>
</evidence>
<organism evidence="2 3">
    <name type="scientific">Mucisphaera calidilacus</name>
    <dbReference type="NCBI Taxonomy" id="2527982"/>
    <lineage>
        <taxon>Bacteria</taxon>
        <taxon>Pseudomonadati</taxon>
        <taxon>Planctomycetota</taxon>
        <taxon>Phycisphaerae</taxon>
        <taxon>Phycisphaerales</taxon>
        <taxon>Phycisphaeraceae</taxon>
        <taxon>Mucisphaera</taxon>
    </lineage>
</organism>